<dbReference type="AlphaFoldDB" id="A0A9W7KS38"/>
<keyword evidence="3" id="KW-1185">Reference proteome</keyword>
<dbReference type="EMBL" id="QOKW01000019">
    <property type="protein sequence ID" value="KAA0678082.1"/>
    <property type="molecule type" value="Genomic_DNA"/>
</dbReference>
<organism evidence="2 3">
    <name type="scientific">Roseomonas genomospecies 6</name>
    <dbReference type="NCBI Taxonomy" id="214106"/>
    <lineage>
        <taxon>Bacteria</taxon>
        <taxon>Pseudomonadati</taxon>
        <taxon>Pseudomonadota</taxon>
        <taxon>Alphaproteobacteria</taxon>
        <taxon>Acetobacterales</taxon>
        <taxon>Roseomonadaceae</taxon>
        <taxon>Roseomonas</taxon>
    </lineage>
</organism>
<evidence type="ECO:0000313" key="2">
    <source>
        <dbReference type="EMBL" id="KAA0678082.1"/>
    </source>
</evidence>
<evidence type="ECO:0000313" key="3">
    <source>
        <dbReference type="Proteomes" id="UP000480854"/>
    </source>
</evidence>
<name>A0A9W7KS38_9PROT</name>
<accession>A0A9W7KS38</accession>
<feature type="domain" description="Phage head morphogenesis" evidence="1">
    <location>
        <begin position="53"/>
        <end position="184"/>
    </location>
</feature>
<dbReference type="InterPro" id="IPR006528">
    <property type="entry name" value="Phage_head_morphogenesis_dom"/>
</dbReference>
<comment type="caution">
    <text evidence="2">The sequence shown here is derived from an EMBL/GenBank/DDBJ whole genome shotgun (WGS) entry which is preliminary data.</text>
</comment>
<dbReference type="NCBIfam" id="TIGR01641">
    <property type="entry name" value="phageSPP1_gp7"/>
    <property type="match status" value="1"/>
</dbReference>
<evidence type="ECO:0000259" key="1">
    <source>
        <dbReference type="Pfam" id="PF04233"/>
    </source>
</evidence>
<sequence length="427" mass="47411">MAAPTIAPLPPDEAVKFLESKGYRVGFAWQDVWKAEHARAFTVAKMMEVDLLQEVHASLVTALKEGQSFDQWRKGLEPMLQARGWWGRAPMTDPLTGQTKVVQLGSPRRLRTIFDVNVRMSMAAGQWERIERLKAARPYLRYVAVQDAKVRAEHLAWHGTVLPVDHAWWDSHSPPCGWNCRCTLQQLSAKDLERNGWTVTETPPPDDPRPWLNKRTGEVIDVPAGVDPGFDYHKGEAARDAAAARMLMEKMAALPPQIAAAVADPVKLARAIQPDFAAWIDGLDLARPRGQMRAVGTLPPKVVDWLARERPDLTPESGALMVTDKGIAHLMRDAKKEAQRLLPADVKALPTFLAEPAAIYFDRQDPALLFVFDPPGRTGKLGKIVVRVNFATKEPGTRASIRGNFITTGGVVKPADIEGQARYERIV</sequence>
<gene>
    <name evidence="2" type="ORF">DS843_21095</name>
</gene>
<proteinExistence type="predicted"/>
<dbReference type="Pfam" id="PF04233">
    <property type="entry name" value="Phage_Mu_F"/>
    <property type="match status" value="1"/>
</dbReference>
<dbReference type="Proteomes" id="UP000480854">
    <property type="component" value="Unassembled WGS sequence"/>
</dbReference>
<dbReference type="OrthoDB" id="9813502at2"/>
<dbReference type="RefSeq" id="WP_149470813.1">
    <property type="nucleotide sequence ID" value="NZ_QOKW01000019.1"/>
</dbReference>
<reference evidence="2 3" key="1">
    <citation type="submission" date="2018-07" db="EMBL/GenBank/DDBJ databases">
        <title>Genome sequence of Azospirillum sp. ATCC 49961.</title>
        <authorList>
            <person name="Sant'Anna F.H."/>
            <person name="Baldani J.I."/>
            <person name="Zilli J.E."/>
            <person name="Reis V.M."/>
            <person name="Hartmann A."/>
            <person name="Cruz L."/>
            <person name="de Souza E.M."/>
            <person name="de Oliveira Pedrosa F."/>
            <person name="Passaglia L.M.P."/>
        </authorList>
    </citation>
    <scope>NUCLEOTIDE SEQUENCE [LARGE SCALE GENOMIC DNA]</scope>
    <source>
        <strain evidence="2 3">ATCC 49961</strain>
    </source>
</reference>
<protein>
    <submittedName>
        <fullName evidence="2">Phage head morphogenesis protein</fullName>
    </submittedName>
</protein>